<evidence type="ECO:0000256" key="2">
    <source>
        <dbReference type="PROSITE-ProRule" id="PRU01360"/>
    </source>
</evidence>
<comment type="similarity">
    <text evidence="2">Belongs to the TonB-dependent receptor family.</text>
</comment>
<dbReference type="RefSeq" id="WP_354663960.1">
    <property type="nucleotide sequence ID" value="NZ_JBEXAC010000003.1"/>
</dbReference>
<dbReference type="InterPro" id="IPR023996">
    <property type="entry name" value="TonB-dep_OMP_SusC/RagA"/>
</dbReference>
<keyword evidence="5" id="KW-0675">Receptor</keyword>
<dbReference type="InterPro" id="IPR008969">
    <property type="entry name" value="CarboxyPept-like_regulatory"/>
</dbReference>
<gene>
    <name evidence="5" type="ORF">ABR189_28675</name>
</gene>
<comment type="caution">
    <text evidence="5">The sequence shown here is derived from an EMBL/GenBank/DDBJ whole genome shotgun (WGS) entry which is preliminary data.</text>
</comment>
<dbReference type="Gene3D" id="2.60.40.1120">
    <property type="entry name" value="Carboxypeptidase-like, regulatory domain"/>
    <property type="match status" value="1"/>
</dbReference>
<proteinExistence type="inferred from homology"/>
<dbReference type="Proteomes" id="UP001549749">
    <property type="component" value="Unassembled WGS sequence"/>
</dbReference>
<keyword evidence="2" id="KW-0812">Transmembrane</keyword>
<sequence>MIRKKCLSGLYPGMGYAATNEKCPRRSGILMRALLFCWLTLFFASAHAQTVTLSGKVADQQGTPLPGVNVMVKGSSKGVQTNEKGIYTIAVDPGTRLVFSFLGYASQEIGTTGGQKLDVTLEEEGTSLNQVVVVGYGAQRKATLTGAVASIGNRQINTSTNSNLQQNLAGKLAGVKITTNSSEPGAFQSHINIRGLGAPLIVIDGVTSDMNTFNRLSAADIASVSVLKDASAAVYGVQAGNGVVLVTTRNGNADGKTRIQYQGSYGLTRLGKYPEAMNAYDWAQMINEVARSEYVPQPEPFSKEQLEKFRNTPGLNLMDAYMRDFAPQQNHQLNVSGNTGKNNDVTYFLSGALFNDQGNYRSGDLNYKRYNFRSNISAKLAHGLSVDVKAAYMADERNTPDQGAWNMMKQMWTTRPVNPMTGEVLTSLYANNNPLYPADLGGEFNPVVNTDKDNGGGYHKWNQYQVQAQAALNWEVPFVQGLKARAMYNYQRTNMEHKGLSPIYLLYTFNKATGEYKGRIPFGSVNRITQNHDYTSQTGYQASLDYERTFQRHHVKGLFLFEQIVSQAEGFAAARQLVLPSLDNLAAGEADKTQVIGAGYPTAYASQGLVGRLNYDFSDKYIVEFSFRYGGSSKYAAGNRWGLFPSAALGWRISEEKFFKNTSALSFVDNLKFRGSYGVLGDDRGAAYQWASGYVYPAGAYYFGATKVNGLTDRGAVNPLFTWYKDKMTNIGVDATFWKGLLGGSFDYFRRVRTGLPAKRVLTIPGVTGVGLPDENLNSDQTAGFDFEVNHTHHLGALRYSLSGNFVYSVSKTLHAERAPSRSSYDNWRSNPTNRMQGTWWTMQNEGFITPGTDIFSLPNEEGAYQNSMFTPGDYHHKDLNGDGYVDGNDIMPSSDMVVTSAPLIQYGFTVDLSWKGIDVNLHFMGAGKKYVNFMEFLKTPYVFGGAAGSLAFHNDRWRQDENGNWIEGAMHRYRSGFTPNERDDDRSIQNASYLRLKSAEIGYNLPAGLIKRVGLENARIYVNGFNLLTFTRLKHIDPENPGITNLNWGNGQGDDTTWGYIYPVTRNYNLGLSITF</sequence>
<dbReference type="Pfam" id="PF13715">
    <property type="entry name" value="CarbopepD_reg_2"/>
    <property type="match status" value="1"/>
</dbReference>
<keyword evidence="1 3" id="KW-0732">Signal</keyword>
<dbReference type="Gene3D" id="2.170.130.10">
    <property type="entry name" value="TonB-dependent receptor, plug domain"/>
    <property type="match status" value="1"/>
</dbReference>
<accession>A0ABV2TED1</accession>
<dbReference type="EMBL" id="JBEXAC010000003">
    <property type="protein sequence ID" value="MET7001391.1"/>
    <property type="molecule type" value="Genomic_DNA"/>
</dbReference>
<dbReference type="SUPFAM" id="SSF56935">
    <property type="entry name" value="Porins"/>
    <property type="match status" value="1"/>
</dbReference>
<dbReference type="PANTHER" id="PTHR30069:SF29">
    <property type="entry name" value="HEMOGLOBIN AND HEMOGLOBIN-HAPTOGLOBIN-BINDING PROTEIN 1-RELATED"/>
    <property type="match status" value="1"/>
</dbReference>
<dbReference type="PROSITE" id="PS52016">
    <property type="entry name" value="TONB_DEPENDENT_REC_3"/>
    <property type="match status" value="1"/>
</dbReference>
<evidence type="ECO:0000256" key="3">
    <source>
        <dbReference type="SAM" id="SignalP"/>
    </source>
</evidence>
<dbReference type="InterPro" id="IPR039426">
    <property type="entry name" value="TonB-dep_rcpt-like"/>
</dbReference>
<dbReference type="NCBIfam" id="TIGR04057">
    <property type="entry name" value="SusC_RagA_signa"/>
    <property type="match status" value="1"/>
</dbReference>
<name>A0ABV2TED1_9BACT</name>
<comment type="subcellular location">
    <subcellularLocation>
        <location evidence="2">Cell outer membrane</location>
        <topology evidence="2">Multi-pass membrane protein</topology>
    </subcellularLocation>
</comment>
<keyword evidence="6" id="KW-1185">Reference proteome</keyword>
<evidence type="ECO:0000259" key="4">
    <source>
        <dbReference type="Pfam" id="PF07715"/>
    </source>
</evidence>
<dbReference type="Pfam" id="PF07715">
    <property type="entry name" value="Plug"/>
    <property type="match status" value="1"/>
</dbReference>
<keyword evidence="2" id="KW-0998">Cell outer membrane</keyword>
<dbReference type="NCBIfam" id="TIGR04056">
    <property type="entry name" value="OMP_RagA_SusC"/>
    <property type="match status" value="1"/>
</dbReference>
<feature type="chain" id="PRO_5045414634" evidence="3">
    <location>
        <begin position="49"/>
        <end position="1077"/>
    </location>
</feature>
<reference evidence="5 6" key="1">
    <citation type="submission" date="2024-06" db="EMBL/GenBank/DDBJ databases">
        <title>Chitinophaga defluvii sp. nov., isolated from municipal sewage.</title>
        <authorList>
            <person name="Zhang L."/>
        </authorList>
    </citation>
    <scope>NUCLEOTIDE SEQUENCE [LARGE SCALE GENOMIC DNA]</scope>
    <source>
        <strain evidence="5 6">H8</strain>
    </source>
</reference>
<dbReference type="SUPFAM" id="SSF49464">
    <property type="entry name" value="Carboxypeptidase regulatory domain-like"/>
    <property type="match status" value="1"/>
</dbReference>
<evidence type="ECO:0000313" key="5">
    <source>
        <dbReference type="EMBL" id="MET7001391.1"/>
    </source>
</evidence>
<dbReference type="InterPro" id="IPR023997">
    <property type="entry name" value="TonB-dep_OMP_SusC/RagA_CS"/>
</dbReference>
<dbReference type="PANTHER" id="PTHR30069">
    <property type="entry name" value="TONB-DEPENDENT OUTER MEMBRANE RECEPTOR"/>
    <property type="match status" value="1"/>
</dbReference>
<evidence type="ECO:0000313" key="6">
    <source>
        <dbReference type="Proteomes" id="UP001549749"/>
    </source>
</evidence>
<organism evidence="5 6">
    <name type="scientific">Chitinophaga defluvii</name>
    <dbReference type="NCBI Taxonomy" id="3163343"/>
    <lineage>
        <taxon>Bacteria</taxon>
        <taxon>Pseudomonadati</taxon>
        <taxon>Bacteroidota</taxon>
        <taxon>Chitinophagia</taxon>
        <taxon>Chitinophagales</taxon>
        <taxon>Chitinophagaceae</taxon>
        <taxon>Chitinophaga</taxon>
    </lineage>
</organism>
<dbReference type="InterPro" id="IPR037066">
    <property type="entry name" value="Plug_dom_sf"/>
</dbReference>
<dbReference type="InterPro" id="IPR012910">
    <property type="entry name" value="Plug_dom"/>
</dbReference>
<evidence type="ECO:0000256" key="1">
    <source>
        <dbReference type="ARBA" id="ARBA00022729"/>
    </source>
</evidence>
<keyword evidence="2" id="KW-0813">Transport</keyword>
<feature type="domain" description="TonB-dependent receptor plug" evidence="4">
    <location>
        <begin position="141"/>
        <end position="243"/>
    </location>
</feature>
<keyword evidence="2" id="KW-1134">Transmembrane beta strand</keyword>
<feature type="signal peptide" evidence="3">
    <location>
        <begin position="1"/>
        <end position="48"/>
    </location>
</feature>
<protein>
    <submittedName>
        <fullName evidence="5">TonB-dependent receptor</fullName>
    </submittedName>
</protein>
<keyword evidence="2" id="KW-0472">Membrane</keyword>